<evidence type="ECO:0000313" key="4">
    <source>
        <dbReference type="Proteomes" id="UP000053235"/>
    </source>
</evidence>
<dbReference type="OrthoDB" id="341967at2"/>
<evidence type="ECO:0000313" key="3">
    <source>
        <dbReference type="EMBL" id="CTQ65674.1"/>
    </source>
</evidence>
<name>A0A0M6ZVX6_9HYPH</name>
<dbReference type="EMBL" id="CXWD01000003">
    <property type="protein sequence ID" value="CTQ65674.1"/>
    <property type="molecule type" value="Genomic_DNA"/>
</dbReference>
<dbReference type="RefSeq" id="WP_055670652.1">
    <property type="nucleotide sequence ID" value="NZ_CXWD01000003.1"/>
</dbReference>
<keyword evidence="1" id="KW-0812">Transmembrane</keyword>
<dbReference type="AlphaFoldDB" id="A0A0M6ZVX6"/>
<dbReference type="InterPro" id="IPR001054">
    <property type="entry name" value="A/G_cyclase"/>
</dbReference>
<proteinExistence type="predicted"/>
<dbReference type="STRING" id="388408.LAX5112_00717"/>
<dbReference type="PROSITE" id="PS50125">
    <property type="entry name" value="GUANYLATE_CYCLASE_2"/>
    <property type="match status" value="1"/>
</dbReference>
<dbReference type="InterPro" id="IPR007890">
    <property type="entry name" value="CHASE2"/>
</dbReference>
<dbReference type="SMART" id="SM01080">
    <property type="entry name" value="CHASE2"/>
    <property type="match status" value="1"/>
</dbReference>
<accession>A0A0M6ZVX6</accession>
<dbReference type="InterPro" id="IPR029787">
    <property type="entry name" value="Nucleotide_cyclase"/>
</dbReference>
<keyword evidence="1" id="KW-1133">Transmembrane helix</keyword>
<organism evidence="3 4">
    <name type="scientific">Roseibium alexandrii</name>
    <dbReference type="NCBI Taxonomy" id="388408"/>
    <lineage>
        <taxon>Bacteria</taxon>
        <taxon>Pseudomonadati</taxon>
        <taxon>Pseudomonadota</taxon>
        <taxon>Alphaproteobacteria</taxon>
        <taxon>Hyphomicrobiales</taxon>
        <taxon>Stappiaceae</taxon>
        <taxon>Roseibium</taxon>
    </lineage>
</organism>
<dbReference type="Proteomes" id="UP000053235">
    <property type="component" value="Unassembled WGS sequence"/>
</dbReference>
<sequence>MTTTSPPGRPETSFLGRWGSAVCAALLAVLIAIPVASRLDPIVGDLAVLEFMPGEQVSDTDIVIVTITEDTLASFPYRSPIDRGFLADLLVSLDAAGPAGIGIDVLFDSPSEPEKDARLFQVLDDLATPVVLATVPASLLTEKQAAYLSSVVERRQPGSVILQRDDADGILRHLPVNDGSTPLFAEALANRHFEKTPFASRILYPALSADDAGQFPHYPAHTVAFLPQDWFSGKYVLIGTDLPGTDRHATPLASLQGVEAGDLPGIEIHAHVLAQLLSGRQLAVPTFAQSIGLLVFFAGVSAAVFTIFRQPKVFFTGFAMCLGLYGVVAWGLMQAGIALLPVLGPVTAASASVFLLALVRWRQDRLERAFVVSAFEKYVSPEVVRRLATGEVELALGGEKRLVTYVFTDLAGFTTLSEELPPDRVAEILNGYLDEVCDVVFRHGATLDKLIGDAVVCFLGAPEDDPAQAKNAVALAVELDQTAERYRKSLLEQGVSLGVTRIGAHCGDAVIGNFGGHRFFDYTGIGDTVNTAARLEGANKYLGSRICVSQAVLDRLKENTDFVFRPLGEVVLKGRQQTLGCFEPSPKSVSEETWFQDYITGYDQLNEDSGVAKTLFERVLAIKSDDGPSRFHLDRLEKGLSGTKVVLSEK</sequence>
<dbReference type="GO" id="GO:0004016">
    <property type="term" value="F:adenylate cyclase activity"/>
    <property type="evidence" value="ECO:0007669"/>
    <property type="project" value="UniProtKB-EC"/>
</dbReference>
<dbReference type="InterPro" id="IPR050697">
    <property type="entry name" value="Adenylyl/Guanylyl_Cyclase_3/4"/>
</dbReference>
<dbReference type="Gene3D" id="3.30.70.1230">
    <property type="entry name" value="Nucleotide cyclase"/>
    <property type="match status" value="1"/>
</dbReference>
<dbReference type="EC" id="4.6.1.1" evidence="3"/>
<evidence type="ECO:0000259" key="2">
    <source>
        <dbReference type="PROSITE" id="PS50125"/>
    </source>
</evidence>
<evidence type="ECO:0000256" key="1">
    <source>
        <dbReference type="SAM" id="Phobius"/>
    </source>
</evidence>
<dbReference type="SUPFAM" id="SSF55073">
    <property type="entry name" value="Nucleotide cyclase"/>
    <property type="match status" value="1"/>
</dbReference>
<feature type="transmembrane region" description="Helical" evidence="1">
    <location>
        <begin position="287"/>
        <end position="308"/>
    </location>
</feature>
<dbReference type="GO" id="GO:0009190">
    <property type="term" value="P:cyclic nucleotide biosynthetic process"/>
    <property type="evidence" value="ECO:0007669"/>
    <property type="project" value="InterPro"/>
</dbReference>
<keyword evidence="3" id="KW-0456">Lyase</keyword>
<protein>
    <submittedName>
        <fullName evidence="3">Adenylate cyclase 1</fullName>
        <ecNumber evidence="3">4.6.1.1</ecNumber>
    </submittedName>
</protein>
<dbReference type="CDD" id="cd07302">
    <property type="entry name" value="CHD"/>
    <property type="match status" value="1"/>
</dbReference>
<feature type="transmembrane region" description="Helical" evidence="1">
    <location>
        <begin position="313"/>
        <end position="332"/>
    </location>
</feature>
<dbReference type="PANTHER" id="PTHR43081">
    <property type="entry name" value="ADENYLATE CYCLASE, TERMINAL-DIFFERENTIATION SPECIFIC-RELATED"/>
    <property type="match status" value="1"/>
</dbReference>
<dbReference type="GO" id="GO:0035556">
    <property type="term" value="P:intracellular signal transduction"/>
    <property type="evidence" value="ECO:0007669"/>
    <property type="project" value="InterPro"/>
</dbReference>
<keyword evidence="1" id="KW-0472">Membrane</keyword>
<dbReference type="SMART" id="SM00044">
    <property type="entry name" value="CYCc"/>
    <property type="match status" value="1"/>
</dbReference>
<dbReference type="Pfam" id="PF00211">
    <property type="entry name" value="Guanylate_cyc"/>
    <property type="match status" value="1"/>
</dbReference>
<keyword evidence="4" id="KW-1185">Reference proteome</keyword>
<feature type="domain" description="Guanylate cyclase" evidence="2">
    <location>
        <begin position="404"/>
        <end position="536"/>
    </location>
</feature>
<dbReference type="PANTHER" id="PTHR43081:SF1">
    <property type="entry name" value="ADENYLATE CYCLASE, TERMINAL-DIFFERENTIATION SPECIFIC"/>
    <property type="match status" value="1"/>
</dbReference>
<dbReference type="Pfam" id="PF05226">
    <property type="entry name" value="CHASE2"/>
    <property type="match status" value="1"/>
</dbReference>
<gene>
    <name evidence="3" type="primary">cyaA_4</name>
    <name evidence="3" type="ORF">LAX5112_00717</name>
</gene>
<feature type="transmembrane region" description="Helical" evidence="1">
    <location>
        <begin position="338"/>
        <end position="359"/>
    </location>
</feature>
<reference evidence="4" key="1">
    <citation type="submission" date="2015-07" db="EMBL/GenBank/DDBJ databases">
        <authorList>
            <person name="Rodrigo-Torres Lidia"/>
            <person name="Arahal R.David."/>
        </authorList>
    </citation>
    <scope>NUCLEOTIDE SEQUENCE [LARGE SCALE GENOMIC DNA]</scope>
    <source>
        <strain evidence="4">CECT 5112</strain>
    </source>
</reference>